<evidence type="ECO:0000256" key="1">
    <source>
        <dbReference type="ARBA" id="ARBA00000900"/>
    </source>
</evidence>
<comment type="catalytic activity">
    <reaction evidence="1">
        <text>S-ubiquitinyl-[E2 ubiquitin-conjugating enzyme]-L-cysteine + [acceptor protein]-L-lysine = [E2 ubiquitin-conjugating enzyme]-L-cysteine + N(6)-ubiquitinyl-[acceptor protein]-L-lysine.</text>
        <dbReference type="EC" id="2.3.2.27"/>
    </reaction>
</comment>
<dbReference type="InterPro" id="IPR024766">
    <property type="entry name" value="Znf_RING_H2"/>
</dbReference>
<evidence type="ECO:0000256" key="5">
    <source>
        <dbReference type="ARBA" id="ARBA00022771"/>
    </source>
</evidence>
<dbReference type="PANTHER" id="PTHR15710">
    <property type="entry name" value="E3 UBIQUITIN-PROTEIN LIGASE PRAJA"/>
    <property type="match status" value="1"/>
</dbReference>
<proteinExistence type="predicted"/>
<evidence type="ECO:0000259" key="9">
    <source>
        <dbReference type="PROSITE" id="PS50089"/>
    </source>
</evidence>
<keyword evidence="5 8" id="KW-0863">Zinc-finger</keyword>
<dbReference type="CDD" id="cd16448">
    <property type="entry name" value="RING-H2"/>
    <property type="match status" value="1"/>
</dbReference>
<dbReference type="Gene3D" id="3.30.40.10">
    <property type="entry name" value="Zinc/RING finger domain, C3HC4 (zinc finger)"/>
    <property type="match status" value="1"/>
</dbReference>
<dbReference type="EC" id="2.3.2.27" evidence="3"/>
<comment type="caution">
    <text evidence="10">The sequence shown here is derived from an EMBL/GenBank/DDBJ whole genome shotgun (WGS) entry which is preliminary data.</text>
</comment>
<keyword evidence="11" id="KW-1185">Reference proteome</keyword>
<keyword evidence="4" id="KW-0479">Metal-binding</keyword>
<protein>
    <recommendedName>
        <fullName evidence="3">RING-type E3 ubiquitin transferase</fullName>
        <ecNumber evidence="3">2.3.2.27</ecNumber>
    </recommendedName>
</protein>
<accession>A0AAE1M9E5</accession>
<dbReference type="SMART" id="SM00184">
    <property type="entry name" value="RING"/>
    <property type="match status" value="1"/>
</dbReference>
<evidence type="ECO:0000313" key="11">
    <source>
        <dbReference type="Proteomes" id="UP001293593"/>
    </source>
</evidence>
<evidence type="ECO:0000256" key="8">
    <source>
        <dbReference type="PROSITE-ProRule" id="PRU00175"/>
    </source>
</evidence>
<evidence type="ECO:0000256" key="7">
    <source>
        <dbReference type="ARBA" id="ARBA00022833"/>
    </source>
</evidence>
<reference evidence="10" key="1">
    <citation type="submission" date="2023-10" db="EMBL/GenBank/DDBJ databases">
        <title>Chromosome-level genome of the transformable northern wattle, Acacia crassicarpa.</title>
        <authorList>
            <person name="Massaro I."/>
            <person name="Sinha N.R."/>
            <person name="Poethig S."/>
            <person name="Leichty A.R."/>
        </authorList>
    </citation>
    <scope>NUCLEOTIDE SEQUENCE</scope>
    <source>
        <strain evidence="10">Acra3RX</strain>
        <tissue evidence="10">Leaf</tissue>
    </source>
</reference>
<keyword evidence="6" id="KW-0833">Ubl conjugation pathway</keyword>
<evidence type="ECO:0000256" key="4">
    <source>
        <dbReference type="ARBA" id="ARBA00022723"/>
    </source>
</evidence>
<comment type="pathway">
    <text evidence="2">Protein modification; protein ubiquitination.</text>
</comment>
<dbReference type="AlphaFoldDB" id="A0AAE1M9E5"/>
<dbReference type="GO" id="GO:0061630">
    <property type="term" value="F:ubiquitin protein ligase activity"/>
    <property type="evidence" value="ECO:0007669"/>
    <property type="project" value="UniProtKB-EC"/>
</dbReference>
<name>A0AAE1M9E5_9FABA</name>
<sequence>MSNQFDLNGQVRSETIRLMLLDNEGVETTILLGSYDSDMDDDDEVEEAGIMVNPATQKSIESLEKVRIEEPTLCSICFQDILSNKRQEEEEEEEEAVQIPKPCGHVYHLNCILKWFNKHNTCPLCRRKIPS</sequence>
<evidence type="ECO:0000256" key="2">
    <source>
        <dbReference type="ARBA" id="ARBA00004906"/>
    </source>
</evidence>
<feature type="domain" description="RING-type" evidence="9">
    <location>
        <begin position="74"/>
        <end position="126"/>
    </location>
</feature>
<dbReference type="PANTHER" id="PTHR15710:SF217">
    <property type="entry name" value="E3 UBIQUITIN-PROTEIN LIGASE RDUF2"/>
    <property type="match status" value="1"/>
</dbReference>
<dbReference type="GO" id="GO:0016567">
    <property type="term" value="P:protein ubiquitination"/>
    <property type="evidence" value="ECO:0007669"/>
    <property type="project" value="TreeGrafter"/>
</dbReference>
<keyword evidence="7" id="KW-0862">Zinc</keyword>
<dbReference type="SUPFAM" id="SSF57850">
    <property type="entry name" value="RING/U-box"/>
    <property type="match status" value="1"/>
</dbReference>
<dbReference type="Proteomes" id="UP001293593">
    <property type="component" value="Unassembled WGS sequence"/>
</dbReference>
<dbReference type="EMBL" id="JAWXYG010000012">
    <property type="protein sequence ID" value="KAK4257395.1"/>
    <property type="molecule type" value="Genomic_DNA"/>
</dbReference>
<organism evidence="10 11">
    <name type="scientific">Acacia crassicarpa</name>
    <name type="common">northern wattle</name>
    <dbReference type="NCBI Taxonomy" id="499986"/>
    <lineage>
        <taxon>Eukaryota</taxon>
        <taxon>Viridiplantae</taxon>
        <taxon>Streptophyta</taxon>
        <taxon>Embryophyta</taxon>
        <taxon>Tracheophyta</taxon>
        <taxon>Spermatophyta</taxon>
        <taxon>Magnoliopsida</taxon>
        <taxon>eudicotyledons</taxon>
        <taxon>Gunneridae</taxon>
        <taxon>Pentapetalae</taxon>
        <taxon>rosids</taxon>
        <taxon>fabids</taxon>
        <taxon>Fabales</taxon>
        <taxon>Fabaceae</taxon>
        <taxon>Caesalpinioideae</taxon>
        <taxon>mimosoid clade</taxon>
        <taxon>Acacieae</taxon>
        <taxon>Acacia</taxon>
    </lineage>
</organism>
<dbReference type="PROSITE" id="PS50089">
    <property type="entry name" value="ZF_RING_2"/>
    <property type="match status" value="1"/>
</dbReference>
<dbReference type="InterPro" id="IPR013083">
    <property type="entry name" value="Znf_RING/FYVE/PHD"/>
</dbReference>
<gene>
    <name evidence="10" type="ORF">QN277_006988</name>
</gene>
<dbReference type="InterPro" id="IPR001841">
    <property type="entry name" value="Znf_RING"/>
</dbReference>
<dbReference type="Pfam" id="PF12678">
    <property type="entry name" value="zf-rbx1"/>
    <property type="match status" value="1"/>
</dbReference>
<dbReference type="GO" id="GO:0008270">
    <property type="term" value="F:zinc ion binding"/>
    <property type="evidence" value="ECO:0007669"/>
    <property type="project" value="UniProtKB-KW"/>
</dbReference>
<dbReference type="GO" id="GO:0005737">
    <property type="term" value="C:cytoplasm"/>
    <property type="evidence" value="ECO:0007669"/>
    <property type="project" value="TreeGrafter"/>
</dbReference>
<evidence type="ECO:0000256" key="6">
    <source>
        <dbReference type="ARBA" id="ARBA00022786"/>
    </source>
</evidence>
<evidence type="ECO:0000256" key="3">
    <source>
        <dbReference type="ARBA" id="ARBA00012483"/>
    </source>
</evidence>
<evidence type="ECO:0000313" key="10">
    <source>
        <dbReference type="EMBL" id="KAK4257395.1"/>
    </source>
</evidence>